<gene>
    <name evidence="1" type="ORF">METZ01_LOCUS34569</name>
</gene>
<proteinExistence type="predicted"/>
<dbReference type="Gene3D" id="2.160.10.10">
    <property type="entry name" value="Hexapeptide repeat proteins"/>
    <property type="match status" value="1"/>
</dbReference>
<dbReference type="InterPro" id="IPR047324">
    <property type="entry name" value="LbH_gamma_CA-like"/>
</dbReference>
<reference evidence="1" key="1">
    <citation type="submission" date="2018-05" db="EMBL/GenBank/DDBJ databases">
        <authorList>
            <person name="Lanie J.A."/>
            <person name="Ng W.-L."/>
            <person name="Kazmierczak K.M."/>
            <person name="Andrzejewski T.M."/>
            <person name="Davidsen T.M."/>
            <person name="Wayne K.J."/>
            <person name="Tettelin H."/>
            <person name="Glass J.I."/>
            <person name="Rusch D."/>
            <person name="Podicherti R."/>
            <person name="Tsui H.-C.T."/>
            <person name="Winkler M.E."/>
        </authorList>
    </citation>
    <scope>NUCLEOTIDE SEQUENCE</scope>
</reference>
<protein>
    <recommendedName>
        <fullName evidence="2">Gamma carbonic anhydrase family protein</fullName>
    </recommendedName>
</protein>
<evidence type="ECO:0000313" key="1">
    <source>
        <dbReference type="EMBL" id="SUZ81715.1"/>
    </source>
</evidence>
<dbReference type="InterPro" id="IPR050484">
    <property type="entry name" value="Transf_Hexapept/Carb_Anhydrase"/>
</dbReference>
<dbReference type="AlphaFoldDB" id="A0A381QQS6"/>
<dbReference type="Pfam" id="PF00132">
    <property type="entry name" value="Hexapep"/>
    <property type="match status" value="1"/>
</dbReference>
<dbReference type="CDD" id="cd04645">
    <property type="entry name" value="LbH_gamma_CA_like"/>
    <property type="match status" value="1"/>
</dbReference>
<sequence>MKLEDMLIKTLEDKTPLVHPTAFVSEAAYVVGDVEIGEGSSIWPGTVIRGDMGKVRIGKYTNIQDNSVVHGDDDVEIGDYVIVGHRVMCHAKYIGDQSLIGNGAIINDGVIIGKNSVVGSGTMVLENMDIPERSIVVGMPGRVRGEIQQKHLDLQVELADIYSNQAKRYKKEGTLE</sequence>
<accession>A0A381QQS6</accession>
<name>A0A381QQS6_9ZZZZ</name>
<evidence type="ECO:0008006" key="2">
    <source>
        <dbReference type="Google" id="ProtNLM"/>
    </source>
</evidence>
<dbReference type="InterPro" id="IPR001451">
    <property type="entry name" value="Hexapep"/>
</dbReference>
<dbReference type="SUPFAM" id="SSF51161">
    <property type="entry name" value="Trimeric LpxA-like enzymes"/>
    <property type="match status" value="1"/>
</dbReference>
<dbReference type="EMBL" id="UINC01001479">
    <property type="protein sequence ID" value="SUZ81715.1"/>
    <property type="molecule type" value="Genomic_DNA"/>
</dbReference>
<organism evidence="1">
    <name type="scientific">marine metagenome</name>
    <dbReference type="NCBI Taxonomy" id="408172"/>
    <lineage>
        <taxon>unclassified sequences</taxon>
        <taxon>metagenomes</taxon>
        <taxon>ecological metagenomes</taxon>
    </lineage>
</organism>
<dbReference type="PANTHER" id="PTHR13061:SF29">
    <property type="entry name" value="GAMMA CARBONIC ANHYDRASE-LIKE 1, MITOCHONDRIAL-RELATED"/>
    <property type="match status" value="1"/>
</dbReference>
<dbReference type="InterPro" id="IPR011004">
    <property type="entry name" value="Trimer_LpxA-like_sf"/>
</dbReference>
<dbReference type="PANTHER" id="PTHR13061">
    <property type="entry name" value="DYNACTIN SUBUNIT P25"/>
    <property type="match status" value="1"/>
</dbReference>